<feature type="compositionally biased region" description="Low complexity" evidence="1">
    <location>
        <begin position="1"/>
        <end position="18"/>
    </location>
</feature>
<feature type="region of interest" description="Disordered" evidence="1">
    <location>
        <begin position="841"/>
        <end position="1112"/>
    </location>
</feature>
<keyword evidence="3" id="KW-1185">Reference proteome</keyword>
<feature type="region of interest" description="Disordered" evidence="1">
    <location>
        <begin position="343"/>
        <end position="367"/>
    </location>
</feature>
<feature type="region of interest" description="Disordered" evidence="1">
    <location>
        <begin position="383"/>
        <end position="415"/>
    </location>
</feature>
<feature type="region of interest" description="Disordered" evidence="1">
    <location>
        <begin position="1436"/>
        <end position="1462"/>
    </location>
</feature>
<feature type="compositionally biased region" description="Basic and acidic residues" evidence="1">
    <location>
        <begin position="582"/>
        <end position="594"/>
    </location>
</feature>
<feature type="compositionally biased region" description="Polar residues" evidence="1">
    <location>
        <begin position="948"/>
        <end position="957"/>
    </location>
</feature>
<feature type="compositionally biased region" description="Polar residues" evidence="1">
    <location>
        <begin position="1372"/>
        <end position="1387"/>
    </location>
</feature>
<sequence>MAQGGASSSSSGHASSSSPPVARRNATESRSLEVRVWYTLESSPHRMLASSGRSIDVDLLPALEPLRSSDPKGKAPERPPRLAEVTLKTCLSAICISSPELILDRKRDYILYAVDPVETYRSSSRRSRTASGGSQEPVFRGKGFFGWILEEEGNGDTVVVGKVSEVGRRRSASWSEDDSDEYDDTAYLDVEIRMKETEAQTREQFFARLGQFGTASAAGGSGSGSGNGSRPTSSTPTPVATTSTTVKRKVRPSSKHASSSSSSRPLPVHSASSPIRKVATSTVRAAPAPSSGQAQALHVLQLLQTLQAQQQQQQQLQQAATPSAASPSAGALEALLKMTGGTAGLQRTTSTPNASSPATTTNEVASPSSLLTTALGEALKAAGIPSPAPLKPAEPKPVAKLSRSKSTSAAAASSSTSSEHVEYRRCYNCGIRQPQSSVWRLPVLLEGTKVDVPEAFSHDPHRGPNGSKSDDQDLTPNEDGIVLANGRSTWRACNRCGLFYTKWKKNRPESVNRRTREVLPGEASSPAPQAAATSSRKRPSPEADEIGETIANNNDNEEEEDATQDEILGSSPPGPSSKRTKREYDRELIKDKHGQWRSRRSVRENPEGRKSGRPQGCRSGSGKKKTDTSKRTATSEAGDEEEKETTKGQSSVTKDEEAAFDTFGNKTAASTTATQEAVAAFALGTSLPPSSHAQTSPLRAGPTRTFPWSNAPPNASTLQHTPTDLTPNRRADRYGMPADLLMSSPNTALDRLLREPFNLDFSSVAGVTQSSPIRRSPRKNPHGTRDQRNPYATTAAGGAVGTPSMVLTTSATGSPSRADVTGGNDVLDMDFFSAFTNFKSPSSVLSSSEPTSKKPSPSSQSSSQDADATERRRSLRAGGAAGGPSSGAMTSSLTSPASPSPASNKRLRAANNALLHSSSPLSARARGLDNNDDDDDEEEEDVGDSPSRAKSQRLQAGSSSSISAPICPASPSLGQRRKRDITGPSAPVAPASASSPAGILTKGPSPAPNKRGSSVTPRKQPQAGAADGDNVFALPASRQPSQSPAMRKKITSQSPRNTTSSNQLVVPGSASGGRRKPLPATVEDAPPSSAGSSPVDQDDEEEGEDQYALSPYDQASVSDLLQMFDDPYGILAANGIGLPLNQSTSTTMPNGTVATNGGGSMSVNQFDSIQLHDRQAFPQHLRAFTEEGAKGVAALAVDGWQAAANSSQQSAVTPKEEGEKKTTPTKKDGGKAVPATPTRSSPRFHTTPGGRQRPAHPPRTPSASGQAGSSSSKPTASGPPRTPLSKLSNLSPGSLAALSRSPALQKALVSHVASGSGSTPSSGGGTLDFNALFGSGVGGLGSLSPLFATPRGAGKGTGMSMGLPPLSPSLSRVLSQYGESASSATQEQGEEQNRDGAQGNELALVPGNAGAQGQPEITAADLQQLFGDDPAWVGWLGAMSGNGGDGQGQGQEQGKEAATTSS</sequence>
<feature type="compositionally biased region" description="Low complexity" evidence="1">
    <location>
        <begin position="255"/>
        <end position="273"/>
    </location>
</feature>
<dbReference type="Proteomes" id="UP000245884">
    <property type="component" value="Unassembled WGS sequence"/>
</dbReference>
<feature type="compositionally biased region" description="Acidic residues" evidence="1">
    <location>
        <begin position="930"/>
        <end position="943"/>
    </location>
</feature>
<feature type="region of interest" description="Disordered" evidence="1">
    <location>
        <begin position="216"/>
        <end position="290"/>
    </location>
</feature>
<dbReference type="GO" id="GO:0008270">
    <property type="term" value="F:zinc ion binding"/>
    <property type="evidence" value="ECO:0007669"/>
    <property type="project" value="InterPro"/>
</dbReference>
<feature type="compositionally biased region" description="Low complexity" evidence="1">
    <location>
        <begin position="348"/>
        <end position="362"/>
    </location>
</feature>
<evidence type="ECO:0000256" key="1">
    <source>
        <dbReference type="SAM" id="MobiDB-lite"/>
    </source>
</evidence>
<feature type="compositionally biased region" description="Basic and acidic residues" evidence="1">
    <location>
        <begin position="1214"/>
        <end position="1230"/>
    </location>
</feature>
<feature type="compositionally biased region" description="Acidic residues" evidence="1">
    <location>
        <begin position="1096"/>
        <end position="1105"/>
    </location>
</feature>
<feature type="region of interest" description="Disordered" evidence="1">
    <location>
        <begin position="1204"/>
        <end position="1327"/>
    </location>
</feature>
<dbReference type="GO" id="GO:0006355">
    <property type="term" value="P:regulation of DNA-templated transcription"/>
    <property type="evidence" value="ECO:0007669"/>
    <property type="project" value="InterPro"/>
</dbReference>
<feature type="compositionally biased region" description="Low complexity" evidence="1">
    <location>
        <begin position="399"/>
        <end position="415"/>
    </location>
</feature>
<dbReference type="EMBL" id="KZ819680">
    <property type="protein sequence ID" value="PWN24580.1"/>
    <property type="molecule type" value="Genomic_DNA"/>
</dbReference>
<name>A0A316UHA8_9BASI</name>
<feature type="compositionally biased region" description="Low complexity" evidence="1">
    <location>
        <begin position="958"/>
        <end position="972"/>
    </location>
</feature>
<organism evidence="2 3">
    <name type="scientific">Jaminaea rosea</name>
    <dbReference type="NCBI Taxonomy" id="1569628"/>
    <lineage>
        <taxon>Eukaryota</taxon>
        <taxon>Fungi</taxon>
        <taxon>Dikarya</taxon>
        <taxon>Basidiomycota</taxon>
        <taxon>Ustilaginomycotina</taxon>
        <taxon>Exobasidiomycetes</taxon>
        <taxon>Microstromatales</taxon>
        <taxon>Microstromatales incertae sedis</taxon>
        <taxon>Jaminaea</taxon>
    </lineage>
</organism>
<feature type="compositionally biased region" description="Basic and acidic residues" evidence="1">
    <location>
        <begin position="601"/>
        <end position="610"/>
    </location>
</feature>
<feature type="region of interest" description="Disordered" evidence="1">
    <location>
        <begin position="454"/>
        <end position="480"/>
    </location>
</feature>
<feature type="compositionally biased region" description="Low complexity" evidence="1">
    <location>
        <begin position="228"/>
        <end position="245"/>
    </location>
</feature>
<feature type="region of interest" description="Disordered" evidence="1">
    <location>
        <begin position="1"/>
        <end position="29"/>
    </location>
</feature>
<gene>
    <name evidence="2" type="ORF">BDZ90DRAFT_234858</name>
</gene>
<evidence type="ECO:0000313" key="2">
    <source>
        <dbReference type="EMBL" id="PWN24580.1"/>
    </source>
</evidence>
<feature type="compositionally biased region" description="Low complexity" evidence="1">
    <location>
        <begin position="841"/>
        <end position="866"/>
    </location>
</feature>
<dbReference type="PANTHER" id="PTHR24216">
    <property type="entry name" value="PAXILLIN-RELATED"/>
    <property type="match status" value="1"/>
</dbReference>
<feature type="compositionally biased region" description="Low complexity" evidence="1">
    <location>
        <begin position="523"/>
        <end position="534"/>
    </location>
</feature>
<feature type="compositionally biased region" description="Basic and acidic residues" evidence="1">
    <location>
        <begin position="509"/>
        <end position="519"/>
    </location>
</feature>
<feature type="region of interest" description="Disordered" evidence="1">
    <location>
        <begin position="509"/>
        <end position="672"/>
    </location>
</feature>
<dbReference type="GeneID" id="37028991"/>
<proteinExistence type="predicted"/>
<evidence type="ECO:0008006" key="4">
    <source>
        <dbReference type="Google" id="ProtNLM"/>
    </source>
</evidence>
<feature type="compositionally biased region" description="Acidic residues" evidence="1">
    <location>
        <begin position="555"/>
        <end position="564"/>
    </location>
</feature>
<feature type="compositionally biased region" description="Gly residues" evidence="1">
    <location>
        <begin position="1440"/>
        <end position="1451"/>
    </location>
</feature>
<evidence type="ECO:0000313" key="3">
    <source>
        <dbReference type="Proteomes" id="UP000245884"/>
    </source>
</evidence>
<feature type="compositionally biased region" description="Low complexity" evidence="1">
    <location>
        <begin position="1262"/>
        <end position="1272"/>
    </location>
</feature>
<feature type="compositionally biased region" description="Low complexity" evidence="1">
    <location>
        <begin position="984"/>
        <end position="997"/>
    </location>
</feature>
<dbReference type="Gene3D" id="3.30.50.10">
    <property type="entry name" value="Erythroid Transcription Factor GATA-1, subunit A"/>
    <property type="match status" value="1"/>
</dbReference>
<dbReference type="PANTHER" id="PTHR24216:SF65">
    <property type="entry name" value="PAXILLIN-LIKE PROTEIN 1"/>
    <property type="match status" value="1"/>
</dbReference>
<feature type="compositionally biased region" description="Polar residues" evidence="1">
    <location>
        <begin position="1051"/>
        <end position="1064"/>
    </location>
</feature>
<dbReference type="RefSeq" id="XP_025359192.1">
    <property type="nucleotide sequence ID" value="XM_025507168.1"/>
</dbReference>
<feature type="compositionally biased region" description="Low complexity" evidence="1">
    <location>
        <begin position="886"/>
        <end position="903"/>
    </location>
</feature>
<feature type="compositionally biased region" description="Low complexity" evidence="1">
    <location>
        <begin position="1204"/>
        <end position="1213"/>
    </location>
</feature>
<feature type="region of interest" description="Disordered" evidence="1">
    <location>
        <begin position="764"/>
        <end position="821"/>
    </location>
</feature>
<dbReference type="InterPro" id="IPR013088">
    <property type="entry name" value="Znf_NHR/GATA"/>
</dbReference>
<feature type="region of interest" description="Disordered" evidence="1">
    <location>
        <begin position="1357"/>
        <end position="1413"/>
    </location>
</feature>
<dbReference type="OrthoDB" id="3199820at2759"/>
<accession>A0A316UHA8</accession>
<feature type="compositionally biased region" description="Polar residues" evidence="1">
    <location>
        <begin position="805"/>
        <end position="815"/>
    </location>
</feature>
<reference evidence="2 3" key="1">
    <citation type="journal article" date="2018" name="Mol. Biol. Evol.">
        <title>Broad Genomic Sampling Reveals a Smut Pathogenic Ancestry of the Fungal Clade Ustilaginomycotina.</title>
        <authorList>
            <person name="Kijpornyongpan T."/>
            <person name="Mondo S.J."/>
            <person name="Barry K."/>
            <person name="Sandor L."/>
            <person name="Lee J."/>
            <person name="Lipzen A."/>
            <person name="Pangilinan J."/>
            <person name="LaButti K."/>
            <person name="Hainaut M."/>
            <person name="Henrissat B."/>
            <person name="Grigoriev I.V."/>
            <person name="Spatafora J.W."/>
            <person name="Aime M.C."/>
        </authorList>
    </citation>
    <scope>NUCLEOTIDE SEQUENCE [LARGE SCALE GENOMIC DNA]</scope>
    <source>
        <strain evidence="2 3">MCA 5214</strain>
    </source>
</reference>
<protein>
    <recommendedName>
        <fullName evidence="4">GATA-type domain-containing protein</fullName>
    </recommendedName>
</protein>